<dbReference type="GO" id="GO:0016226">
    <property type="term" value="P:iron-sulfur cluster assembly"/>
    <property type="evidence" value="ECO:0007669"/>
    <property type="project" value="TreeGrafter"/>
</dbReference>
<reference evidence="4" key="1">
    <citation type="submission" date="2009-07" db="EMBL/GenBank/DDBJ databases">
        <title>Complete sequence of Methylotenera mobilis JLW8.</title>
        <authorList>
            <consortium name="US DOE Joint Genome Institute"/>
            <person name="Lucas S."/>
            <person name="Copeland A."/>
            <person name="Lapidus A."/>
            <person name="Glavina del Rio T."/>
            <person name="Tice H."/>
            <person name="Bruce D."/>
            <person name="Goodwin L."/>
            <person name="Pitluck S."/>
            <person name="LaButti K.M."/>
            <person name="Clum A."/>
            <person name="Larimer F."/>
            <person name="Land M."/>
            <person name="Hauser L."/>
            <person name="Kyrpides N."/>
            <person name="Mikhailova N."/>
            <person name="Kayluzhnaya M."/>
            <person name="Chistoserdova L."/>
        </authorList>
    </citation>
    <scope>NUCLEOTIDE SEQUENCE [LARGE SCALE GENOMIC DNA]</scope>
    <source>
        <strain evidence="4">JLW8 / ATCC BAA-1282 / DSM 17540</strain>
    </source>
</reference>
<protein>
    <submittedName>
        <fullName evidence="3">Folate-binding protein YgfZ</fullName>
    </submittedName>
</protein>
<dbReference type="STRING" id="583345.Mmol_1548"/>
<evidence type="ECO:0000259" key="2">
    <source>
        <dbReference type="Pfam" id="PF01571"/>
    </source>
</evidence>
<dbReference type="KEGG" id="mmb:Mmol_1548"/>
<dbReference type="InterPro" id="IPR017703">
    <property type="entry name" value="YgfZ/GCV_T_CS"/>
</dbReference>
<organism evidence="3 4">
    <name type="scientific">Methylotenera mobilis (strain JLW8 / ATCC BAA-1282 / DSM 17540)</name>
    <dbReference type="NCBI Taxonomy" id="583345"/>
    <lineage>
        <taxon>Bacteria</taxon>
        <taxon>Pseudomonadati</taxon>
        <taxon>Pseudomonadota</taxon>
        <taxon>Betaproteobacteria</taxon>
        <taxon>Nitrosomonadales</taxon>
        <taxon>Methylophilaceae</taxon>
        <taxon>Methylotenera</taxon>
    </lineage>
</organism>
<dbReference type="AlphaFoldDB" id="C6WX03"/>
<reference evidence="3 4" key="2">
    <citation type="journal article" date="2011" name="J. Bacteriol.">
        <title>Genomes of three methylotrophs from a single niche uncover genetic and metabolic divergence of Methylophilaceae.</title>
        <authorList>
            <person name="Lapidus A."/>
            <person name="Clum A."/>
            <person name="Labutti K."/>
            <person name="Kaluzhnaya M.G."/>
            <person name="Lim S."/>
            <person name="Beck D.A."/>
            <person name="Glavina Del Rio T."/>
            <person name="Nolan M."/>
            <person name="Mavromatis K."/>
            <person name="Huntemann M."/>
            <person name="Lucas S."/>
            <person name="Lidstrom M.E."/>
            <person name="Ivanova N."/>
            <person name="Chistoserdova L."/>
        </authorList>
    </citation>
    <scope>NUCLEOTIDE SEQUENCE [LARGE SCALE GENOMIC DNA]</scope>
    <source>
        <strain evidence="4">JLW8 / ATCC BAA-1282 / DSM 17540</strain>
    </source>
</reference>
<evidence type="ECO:0000313" key="4">
    <source>
        <dbReference type="Proteomes" id="UP000002742"/>
    </source>
</evidence>
<dbReference type="Pfam" id="PF01571">
    <property type="entry name" value="GCV_T"/>
    <property type="match status" value="1"/>
</dbReference>
<dbReference type="EMBL" id="CP001672">
    <property type="protein sequence ID" value="ACT48452.1"/>
    <property type="molecule type" value="Genomic_DNA"/>
</dbReference>
<dbReference type="Proteomes" id="UP000002742">
    <property type="component" value="Chromosome"/>
</dbReference>
<dbReference type="InterPro" id="IPR006222">
    <property type="entry name" value="GCVT_N"/>
</dbReference>
<sequence>MSNQQWQAFIQTTTPVMDMGNTQPLLENATVMCDLSHLGLLQLSGADAFTFLQGQVTNDVNQLKGETAHYTAYCTPKGRMLALFLAFAQHERIHLQMPLELVAATAKRLKMYVMRSKVEVQDTSHDIIKIGLSGPNANALLSTQFAEIPQHDYELVTLDNGSLLKLPGSTHARFEIFTDINHAPAIWSALSAQASVANADYWEWLEIQAGVPDVKPETQEEFVPQMLNLDLLSGINFKKGCYTGQEIVARTHYLGSIKRRTYLAHVAQATAAGENILNTANDPVGKVVRSAPAPQGGYDILAEIRCAEINLENTEAIQLTASGHTLTLKTLPYSL</sequence>
<keyword evidence="4" id="KW-1185">Reference proteome</keyword>
<dbReference type="NCBIfam" id="TIGR03317">
    <property type="entry name" value="ygfZ_signature"/>
    <property type="match status" value="1"/>
</dbReference>
<feature type="domain" description="GCVT N-terminal" evidence="2">
    <location>
        <begin position="28"/>
        <end position="230"/>
    </location>
</feature>
<proteinExistence type="predicted"/>
<dbReference type="PANTHER" id="PTHR22602">
    <property type="entry name" value="TRANSFERASE CAF17, MITOCHONDRIAL-RELATED"/>
    <property type="match status" value="1"/>
</dbReference>
<dbReference type="OrthoDB" id="9796287at2"/>
<evidence type="ECO:0000256" key="1">
    <source>
        <dbReference type="PIRSR" id="PIRSR006487-1"/>
    </source>
</evidence>
<dbReference type="PANTHER" id="PTHR22602:SF0">
    <property type="entry name" value="TRANSFERASE CAF17, MITOCHONDRIAL-RELATED"/>
    <property type="match status" value="1"/>
</dbReference>
<dbReference type="SUPFAM" id="SSF103025">
    <property type="entry name" value="Folate-binding domain"/>
    <property type="match status" value="1"/>
</dbReference>
<evidence type="ECO:0000313" key="3">
    <source>
        <dbReference type="EMBL" id="ACT48452.1"/>
    </source>
</evidence>
<feature type="binding site" evidence="1">
    <location>
        <position position="175"/>
    </location>
    <ligand>
        <name>substrate</name>
    </ligand>
</feature>
<dbReference type="RefSeq" id="WP_015832487.1">
    <property type="nucleotide sequence ID" value="NC_012968.1"/>
</dbReference>
<dbReference type="Gene3D" id="3.30.70.1630">
    <property type="match status" value="1"/>
</dbReference>
<dbReference type="Gene3D" id="2.40.30.160">
    <property type="match status" value="1"/>
</dbReference>
<accession>C6WX03</accession>
<gene>
    <name evidence="3" type="ordered locus">Mmol_1548</name>
</gene>
<dbReference type="eggNOG" id="COG0354">
    <property type="taxonomic scope" value="Bacteria"/>
</dbReference>
<dbReference type="HOGENOM" id="CLU_007884_6_2_4"/>
<name>C6WX03_METML</name>
<dbReference type="PIRSF" id="PIRSF006487">
    <property type="entry name" value="GcvT"/>
    <property type="match status" value="1"/>
</dbReference>
<dbReference type="InterPro" id="IPR045179">
    <property type="entry name" value="YgfZ/GcvT"/>
</dbReference>
<dbReference type="Gene3D" id="3.30.70.1400">
    <property type="entry name" value="Aminomethyltransferase beta-barrel domains"/>
    <property type="match status" value="1"/>
</dbReference>